<dbReference type="InterPro" id="IPR009000">
    <property type="entry name" value="Transl_B-barrel_sf"/>
</dbReference>
<dbReference type="PANTHER" id="PTHR43721">
    <property type="entry name" value="ELONGATION FACTOR TU-RELATED"/>
    <property type="match status" value="1"/>
</dbReference>
<dbReference type="GO" id="GO:0003746">
    <property type="term" value="F:translation elongation factor activity"/>
    <property type="evidence" value="ECO:0007669"/>
    <property type="project" value="UniProtKB-KW"/>
</dbReference>
<comment type="caution">
    <text evidence="2">The sequence shown here is derived from an EMBL/GenBank/DDBJ whole genome shotgun (WGS) entry which is preliminary data.</text>
</comment>
<evidence type="ECO:0000259" key="1">
    <source>
        <dbReference type="Pfam" id="PF03144"/>
    </source>
</evidence>
<feature type="domain" description="Translation elongation factor EFTu-like" evidence="1">
    <location>
        <begin position="16"/>
        <end position="82"/>
    </location>
</feature>
<dbReference type="GO" id="GO:0005829">
    <property type="term" value="C:cytosol"/>
    <property type="evidence" value="ECO:0007669"/>
    <property type="project" value="TreeGrafter"/>
</dbReference>
<reference evidence="2 3" key="1">
    <citation type="submission" date="2015-10" db="EMBL/GenBank/DDBJ databases">
        <title>Mycobacterium gordonae draft genome assembly.</title>
        <authorList>
            <person name="Ustinova V."/>
            <person name="Smirnova T."/>
            <person name="Blagodatskikh K."/>
            <person name="Varlamov D."/>
            <person name="Larionova E."/>
            <person name="Chernousova L."/>
        </authorList>
    </citation>
    <scope>NUCLEOTIDE SEQUENCE [LARGE SCALE GENOMIC DNA]</scope>
    <source>
        <strain evidence="2 3">CTRI 14-8773</strain>
    </source>
</reference>
<dbReference type="Proteomes" id="UP000051677">
    <property type="component" value="Unassembled WGS sequence"/>
</dbReference>
<accession>A0A0Q2LXV8</accession>
<dbReference type="RefSeq" id="WP_055576717.1">
    <property type="nucleotide sequence ID" value="NZ_LKTM01000024.1"/>
</dbReference>
<evidence type="ECO:0000313" key="2">
    <source>
        <dbReference type="EMBL" id="KQH80490.1"/>
    </source>
</evidence>
<dbReference type="SUPFAM" id="SSF50447">
    <property type="entry name" value="Translation proteins"/>
    <property type="match status" value="1"/>
</dbReference>
<gene>
    <name evidence="2" type="ORF">AO501_15485</name>
</gene>
<keyword evidence="2" id="KW-0648">Protein biosynthesis</keyword>
<evidence type="ECO:0000313" key="3">
    <source>
        <dbReference type="Proteomes" id="UP000051677"/>
    </source>
</evidence>
<dbReference type="Pfam" id="PF03144">
    <property type="entry name" value="GTP_EFTU_D2"/>
    <property type="match status" value="1"/>
</dbReference>
<proteinExistence type="predicted"/>
<dbReference type="STRING" id="1778.A9W97_06575"/>
<dbReference type="GO" id="GO:0005525">
    <property type="term" value="F:GTP binding"/>
    <property type="evidence" value="ECO:0007669"/>
    <property type="project" value="InterPro"/>
</dbReference>
<dbReference type="AlphaFoldDB" id="A0A0Q2LXV8"/>
<sequence>MFRMTVQDVFSIKGRGTVATGRVEYGQLSVGDEVRINDGPSVRVDAIEAFRKKLDTAATGDNIGILFRKLAKTDLAAGDVLTSGGVYLA</sequence>
<dbReference type="Gene3D" id="2.40.30.10">
    <property type="entry name" value="Translation factors"/>
    <property type="match status" value="1"/>
</dbReference>
<name>A0A0Q2LXV8_MYCGO</name>
<dbReference type="InterPro" id="IPR050055">
    <property type="entry name" value="EF-Tu_GTPase"/>
</dbReference>
<organism evidence="2 3">
    <name type="scientific">Mycobacterium gordonae</name>
    <dbReference type="NCBI Taxonomy" id="1778"/>
    <lineage>
        <taxon>Bacteria</taxon>
        <taxon>Bacillati</taxon>
        <taxon>Actinomycetota</taxon>
        <taxon>Actinomycetes</taxon>
        <taxon>Mycobacteriales</taxon>
        <taxon>Mycobacteriaceae</taxon>
        <taxon>Mycobacterium</taxon>
    </lineage>
</organism>
<dbReference type="PANTHER" id="PTHR43721:SF22">
    <property type="entry name" value="ELONGATION FACTOR TU, MITOCHONDRIAL"/>
    <property type="match status" value="1"/>
</dbReference>
<dbReference type="EMBL" id="LKTM01000024">
    <property type="protein sequence ID" value="KQH80490.1"/>
    <property type="molecule type" value="Genomic_DNA"/>
</dbReference>
<protein>
    <submittedName>
        <fullName evidence="2">Elongation factor Tu</fullName>
    </submittedName>
</protein>
<dbReference type="OrthoDB" id="3829909at2"/>
<dbReference type="InterPro" id="IPR004161">
    <property type="entry name" value="EFTu-like_2"/>
</dbReference>
<keyword evidence="2" id="KW-0251">Elongation factor</keyword>